<dbReference type="Proteomes" id="UP000322084">
    <property type="component" value="Unassembled WGS sequence"/>
</dbReference>
<comment type="caution">
    <text evidence="1">The sequence shown here is derived from an EMBL/GenBank/DDBJ whole genome shotgun (WGS) entry which is preliminary data.</text>
</comment>
<sequence length="299" mass="33836">MFYKLRKSLKKRRFARQARHILGVPPITHKDAPILIMSNLCHDDVIMYLVAMKSFYPRIGGGDILIVNDGSLTDSDKALLKQHLCNPEIRDAATVDTGACPDYIAWRGLRCAIDASKDRYVIKLDSDVVALDDLPEIKACVAENRSFVLGSFDCEEIWTPAQALEHARGFTSDHIQIQAERSFVKFPDADNFRYVRGCSGFAGYQKGLYEWADVEAFCQKIEQHIDRDEWRKWGSEQVTVNSLVANSPNPLILKMPKYTNHREDTDVTKAALVHFLGTWRFYGGRYAACARRAVATLSA</sequence>
<dbReference type="InterPro" id="IPR029044">
    <property type="entry name" value="Nucleotide-diphossugar_trans"/>
</dbReference>
<evidence type="ECO:0000313" key="2">
    <source>
        <dbReference type="Proteomes" id="UP000322084"/>
    </source>
</evidence>
<evidence type="ECO:0008006" key="3">
    <source>
        <dbReference type="Google" id="ProtNLM"/>
    </source>
</evidence>
<reference evidence="1 2" key="1">
    <citation type="submission" date="2019-09" db="EMBL/GenBank/DDBJ databases">
        <title>NBRP : Genome information of microbial organism related human and environment.</title>
        <authorList>
            <person name="Hattori M."/>
            <person name="Oshima K."/>
            <person name="Inaba H."/>
            <person name="Suda W."/>
            <person name="Sakamoto M."/>
            <person name="Iino T."/>
            <person name="Kitahara M."/>
            <person name="Oshida Y."/>
            <person name="Iida T."/>
            <person name="Kudo T."/>
            <person name="Itoh T."/>
            <person name="Ohkuma M."/>
        </authorList>
    </citation>
    <scope>NUCLEOTIDE SEQUENCE [LARGE SCALE GENOMIC DNA]</scope>
    <source>
        <strain evidence="1 2">Hi-2</strain>
    </source>
</reference>
<protein>
    <recommendedName>
        <fullName evidence="3">Glycosyltransferase 2-like domain-containing protein</fullName>
    </recommendedName>
</protein>
<accession>A0A5A7MKP3</accession>
<dbReference type="CDD" id="cd00761">
    <property type="entry name" value="Glyco_tranf_GTA_type"/>
    <property type="match status" value="1"/>
</dbReference>
<dbReference type="EMBL" id="BKCL01000001">
    <property type="protein sequence ID" value="GEQ96457.1"/>
    <property type="molecule type" value="Genomic_DNA"/>
</dbReference>
<gene>
    <name evidence="1" type="ORF">JCM17844_00940</name>
</gene>
<dbReference type="RefSeq" id="WP_149999179.1">
    <property type="nucleotide sequence ID" value="NZ_BKCL01000001.1"/>
</dbReference>
<dbReference type="SUPFAM" id="SSF53448">
    <property type="entry name" value="Nucleotide-diphospho-sugar transferases"/>
    <property type="match status" value="1"/>
</dbReference>
<organism evidence="1 2">
    <name type="scientific">Iodidimonas gelatinilytica</name>
    <dbReference type="NCBI Taxonomy" id="1236966"/>
    <lineage>
        <taxon>Bacteria</taxon>
        <taxon>Pseudomonadati</taxon>
        <taxon>Pseudomonadota</taxon>
        <taxon>Alphaproteobacteria</taxon>
        <taxon>Iodidimonadales</taxon>
        <taxon>Iodidimonadaceae</taxon>
        <taxon>Iodidimonas</taxon>
    </lineage>
</organism>
<evidence type="ECO:0000313" key="1">
    <source>
        <dbReference type="EMBL" id="GEQ96457.1"/>
    </source>
</evidence>
<name>A0A5A7MKP3_9PROT</name>
<proteinExistence type="predicted"/>
<dbReference type="AlphaFoldDB" id="A0A5A7MKP3"/>